<accession>A0A060W303</accession>
<gene>
    <name evidence="1" type="ORF">GSONMT00080232001</name>
</gene>
<dbReference type="InterPro" id="IPR040401">
    <property type="entry name" value="CCDC162"/>
</dbReference>
<reference evidence="1" key="1">
    <citation type="journal article" date="2014" name="Nat. Commun.">
        <title>The rainbow trout genome provides novel insights into evolution after whole-genome duplication in vertebrates.</title>
        <authorList>
            <person name="Berthelot C."/>
            <person name="Brunet F."/>
            <person name="Chalopin D."/>
            <person name="Juanchich A."/>
            <person name="Bernard M."/>
            <person name="Noel B."/>
            <person name="Bento P."/>
            <person name="Da Silva C."/>
            <person name="Labadie K."/>
            <person name="Alberti A."/>
            <person name="Aury J.M."/>
            <person name="Louis A."/>
            <person name="Dehais P."/>
            <person name="Bardou P."/>
            <person name="Montfort J."/>
            <person name="Klopp C."/>
            <person name="Cabau C."/>
            <person name="Gaspin C."/>
            <person name="Thorgaard G.H."/>
            <person name="Boussaha M."/>
            <person name="Quillet E."/>
            <person name="Guyomard R."/>
            <person name="Galiana D."/>
            <person name="Bobe J."/>
            <person name="Volff J.N."/>
            <person name="Genet C."/>
            <person name="Wincker P."/>
            <person name="Jaillon O."/>
            <person name="Roest Crollius H."/>
            <person name="Guiguen Y."/>
        </authorList>
    </citation>
    <scope>NUCLEOTIDE SEQUENCE [LARGE SCALE GENOMIC DNA]</scope>
</reference>
<evidence type="ECO:0000313" key="1">
    <source>
        <dbReference type="EMBL" id="CDQ59624.1"/>
    </source>
</evidence>
<dbReference type="AlphaFoldDB" id="A0A060W303"/>
<reference evidence="1" key="2">
    <citation type="submission" date="2014-03" db="EMBL/GenBank/DDBJ databases">
        <authorList>
            <person name="Genoscope - CEA"/>
        </authorList>
    </citation>
    <scope>NUCLEOTIDE SEQUENCE</scope>
</reference>
<organism evidence="1 2">
    <name type="scientific">Oncorhynchus mykiss</name>
    <name type="common">Rainbow trout</name>
    <name type="synonym">Salmo gairdneri</name>
    <dbReference type="NCBI Taxonomy" id="8022"/>
    <lineage>
        <taxon>Eukaryota</taxon>
        <taxon>Metazoa</taxon>
        <taxon>Chordata</taxon>
        <taxon>Craniata</taxon>
        <taxon>Vertebrata</taxon>
        <taxon>Euteleostomi</taxon>
        <taxon>Actinopterygii</taxon>
        <taxon>Neopterygii</taxon>
        <taxon>Teleostei</taxon>
        <taxon>Protacanthopterygii</taxon>
        <taxon>Salmoniformes</taxon>
        <taxon>Salmonidae</taxon>
        <taxon>Salmoninae</taxon>
        <taxon>Oncorhynchus</taxon>
    </lineage>
</organism>
<name>A0A060W303_ONCMY</name>
<sequence length="217" mass="25284">MEYPEVENLHDFYTTEERYVHTQDQRGLYVVYDVALKDLEELEDTLILLGSHYIQRTTDLHSAWAQTDVDRVAVLLDLWTCEAAFLESKVQLLNCYIEAYQHVTGPEERFSLAQVITDIMHRRPRLHLDMGAEYFVQAYRAEMVCMQTHQQLIRAVLDNQIDRQRQYLHQVWRGGQGQEATPCDYGLPPNYVAKHLVSLGGGRQVVVLPMNYRLITV</sequence>
<dbReference type="PaxDb" id="8022-A0A060W303"/>
<proteinExistence type="predicted"/>
<dbReference type="PANTHER" id="PTHR33331">
    <property type="entry name" value="COILED-COIL DOMAIN-CONTAINING PROTEIN 162"/>
    <property type="match status" value="1"/>
</dbReference>
<evidence type="ECO:0000313" key="2">
    <source>
        <dbReference type="Proteomes" id="UP000193380"/>
    </source>
</evidence>
<dbReference type="Proteomes" id="UP000193380">
    <property type="component" value="Unassembled WGS sequence"/>
</dbReference>
<dbReference type="PANTHER" id="PTHR33331:SF13">
    <property type="entry name" value="COILED-COIL DOMAIN CONTAINING 162"/>
    <property type="match status" value="1"/>
</dbReference>
<dbReference type="EMBL" id="FR904329">
    <property type="protein sequence ID" value="CDQ59624.1"/>
    <property type="molecule type" value="Genomic_DNA"/>
</dbReference>
<protein>
    <submittedName>
        <fullName evidence="1">Uncharacterized protein</fullName>
    </submittedName>
</protein>